<dbReference type="EMBL" id="DSRU01000341">
    <property type="protein sequence ID" value="HFN00764.1"/>
    <property type="molecule type" value="Genomic_DNA"/>
</dbReference>
<evidence type="ECO:0000256" key="1">
    <source>
        <dbReference type="ARBA" id="ARBA00004127"/>
    </source>
</evidence>
<dbReference type="InterPro" id="IPR010652">
    <property type="entry name" value="DUF1232"/>
</dbReference>
<evidence type="ECO:0000256" key="3">
    <source>
        <dbReference type="ARBA" id="ARBA00022989"/>
    </source>
</evidence>
<proteinExistence type="predicted"/>
<evidence type="ECO:0000256" key="4">
    <source>
        <dbReference type="ARBA" id="ARBA00023136"/>
    </source>
</evidence>
<comment type="subcellular location">
    <subcellularLocation>
        <location evidence="1">Endomembrane system</location>
        <topology evidence="1">Multi-pass membrane protein</topology>
    </subcellularLocation>
</comment>
<gene>
    <name evidence="7" type="ORF">ENR64_24020</name>
</gene>
<feature type="transmembrane region" description="Helical" evidence="5">
    <location>
        <begin position="23"/>
        <end position="43"/>
    </location>
</feature>
<dbReference type="Pfam" id="PF06803">
    <property type="entry name" value="DUF1232"/>
    <property type="match status" value="1"/>
</dbReference>
<dbReference type="AlphaFoldDB" id="A0A7C3KHR8"/>
<keyword evidence="3 5" id="KW-1133">Transmembrane helix</keyword>
<organism evidence="7">
    <name type="scientific">Oscillatoriales cyanobacterium SpSt-418</name>
    <dbReference type="NCBI Taxonomy" id="2282169"/>
    <lineage>
        <taxon>Bacteria</taxon>
        <taxon>Bacillati</taxon>
        <taxon>Cyanobacteriota</taxon>
        <taxon>Cyanophyceae</taxon>
        <taxon>Oscillatoriophycideae</taxon>
        <taxon>Oscillatoriales</taxon>
    </lineage>
</organism>
<evidence type="ECO:0000259" key="6">
    <source>
        <dbReference type="Pfam" id="PF06803"/>
    </source>
</evidence>
<name>A0A7C3KHR8_9CYAN</name>
<keyword evidence="2 5" id="KW-0812">Transmembrane</keyword>
<comment type="caution">
    <text evidence="7">The sequence shown here is derived from an EMBL/GenBank/DDBJ whole genome shotgun (WGS) entry which is preliminary data.</text>
</comment>
<reference evidence="7" key="1">
    <citation type="journal article" date="2020" name="mSystems">
        <title>Genome- and Community-Level Interaction Insights into Carbon Utilization and Element Cycling Functions of Hydrothermarchaeota in Hydrothermal Sediment.</title>
        <authorList>
            <person name="Zhou Z."/>
            <person name="Liu Y."/>
            <person name="Xu W."/>
            <person name="Pan J."/>
            <person name="Luo Z.H."/>
            <person name="Li M."/>
        </authorList>
    </citation>
    <scope>NUCLEOTIDE SEQUENCE [LARGE SCALE GENOMIC DNA]</scope>
    <source>
        <strain evidence="7">SpSt-418</strain>
    </source>
</reference>
<evidence type="ECO:0000313" key="7">
    <source>
        <dbReference type="EMBL" id="HFN00764.1"/>
    </source>
</evidence>
<evidence type="ECO:0000256" key="5">
    <source>
        <dbReference type="SAM" id="Phobius"/>
    </source>
</evidence>
<evidence type="ECO:0000256" key="2">
    <source>
        <dbReference type="ARBA" id="ARBA00022692"/>
    </source>
</evidence>
<feature type="transmembrane region" description="Helical" evidence="5">
    <location>
        <begin position="55"/>
        <end position="73"/>
    </location>
</feature>
<feature type="domain" description="DUF1232" evidence="6">
    <location>
        <begin position="25"/>
        <end position="59"/>
    </location>
</feature>
<protein>
    <submittedName>
        <fullName evidence="7">DUF1232 domain-containing protein</fullName>
    </submittedName>
</protein>
<keyword evidence="4 5" id="KW-0472">Membrane</keyword>
<accession>A0A7C3KHR8</accession>
<sequence>MKKLFPTQMIYNWYRNILRHPKYRWFVVIGTLFYILFPADFAPDVVPVLGWIDDGMLATLLVTEMSQFVLAELKNQKAKKMTMTSAESANEEVIDVKVA</sequence>
<dbReference type="GO" id="GO:0012505">
    <property type="term" value="C:endomembrane system"/>
    <property type="evidence" value="ECO:0007669"/>
    <property type="project" value="UniProtKB-SubCell"/>
</dbReference>